<organism evidence="8 9">
    <name type="scientific">Paractinoplanes durhamensis</name>
    <dbReference type="NCBI Taxonomy" id="113563"/>
    <lineage>
        <taxon>Bacteria</taxon>
        <taxon>Bacillati</taxon>
        <taxon>Actinomycetota</taxon>
        <taxon>Actinomycetes</taxon>
        <taxon>Micromonosporales</taxon>
        <taxon>Micromonosporaceae</taxon>
        <taxon>Paractinoplanes</taxon>
    </lineage>
</organism>
<dbReference type="SMART" id="SM00922">
    <property type="entry name" value="MR_MLE"/>
    <property type="match status" value="1"/>
</dbReference>
<dbReference type="InterPro" id="IPR036849">
    <property type="entry name" value="Enolase-like_C_sf"/>
</dbReference>
<evidence type="ECO:0000313" key="8">
    <source>
        <dbReference type="EMBL" id="GIE07123.1"/>
    </source>
</evidence>
<dbReference type="Pfam" id="PF13378">
    <property type="entry name" value="MR_MLE_C"/>
    <property type="match status" value="1"/>
</dbReference>
<keyword evidence="4" id="KW-0479">Metal-binding</keyword>
<dbReference type="Gene3D" id="3.20.20.120">
    <property type="entry name" value="Enolase-like C-terminal domain"/>
    <property type="match status" value="1"/>
</dbReference>
<dbReference type="InterPro" id="IPR034610">
    <property type="entry name" value="L-fuconate_dehydratase"/>
</dbReference>
<dbReference type="PANTHER" id="PTHR13794">
    <property type="entry name" value="ENOLASE SUPERFAMILY, MANDELATE RACEMASE"/>
    <property type="match status" value="1"/>
</dbReference>
<evidence type="ECO:0000256" key="1">
    <source>
        <dbReference type="ARBA" id="ARBA00001737"/>
    </source>
</evidence>
<dbReference type="SUPFAM" id="SSF54826">
    <property type="entry name" value="Enolase N-terminal domain-like"/>
    <property type="match status" value="1"/>
</dbReference>
<sequence>MTRIVAVDTYDIRFPTSQELDGSDAMNPDPDYSAAYLVLRTDDPDGHEGHGFAFTIGRGNDVQTAAIAALHPYLIGRPVEATLADLGGFWRELVHDSQLRWLGPEKGVMHMAIGAVVNALWDLKAKRAGLPLWQLLSRMSPEELVALVDFRYLTDALTPDEALAILRRSADGRADREKEILRDGYPAYTTSPGWLGYADEKLARLCREAVGQGFRQIKLKVGADLDDDRRRLRIARQTCGPDIRIAVDANQRWDVPDAIAWIRELTPYDIWWVEEPTSPDDVLGHASIAKAIAPVRVATGEHVQNRIVFKQLLQAGGLSFLQIDAARVAGVNENIAILLLAAKFGVPVCPHAGGVGLCELVQHLSMFDYVAVSGEKQDRVIEYVDHLHEHFQDPVVIRDGSYQAPTAPGFSAAMVPATLREFRHS</sequence>
<dbReference type="InterPro" id="IPR018110">
    <property type="entry name" value="Mandel_Rmase/mucon_lact_enz_CS"/>
</dbReference>
<keyword evidence="9" id="KW-1185">Reference proteome</keyword>
<reference evidence="8 9" key="1">
    <citation type="submission" date="2021-01" db="EMBL/GenBank/DDBJ databases">
        <title>Whole genome shotgun sequence of Actinoplanes durhamensis NBRC 14914.</title>
        <authorList>
            <person name="Komaki H."/>
            <person name="Tamura T."/>
        </authorList>
    </citation>
    <scope>NUCLEOTIDE SEQUENCE [LARGE SCALE GENOMIC DNA]</scope>
    <source>
        <strain evidence="8 9">NBRC 14914</strain>
    </source>
</reference>
<comment type="caution">
    <text evidence="8">The sequence shown here is derived from an EMBL/GenBank/DDBJ whole genome shotgun (WGS) entry which is preliminary data.</text>
</comment>
<feature type="domain" description="Mandelate racemase/muconate lactonizing enzyme C-terminal" evidence="7">
    <location>
        <begin position="199"/>
        <end position="295"/>
    </location>
</feature>
<comment type="cofactor">
    <cofactor evidence="2">
        <name>Mg(2+)</name>
        <dbReference type="ChEBI" id="CHEBI:18420"/>
    </cofactor>
</comment>
<dbReference type="InterPro" id="IPR046945">
    <property type="entry name" value="RHMD-like"/>
</dbReference>
<accession>A0ABQ3ZBB5</accession>
<evidence type="ECO:0000313" key="9">
    <source>
        <dbReference type="Proteomes" id="UP000637628"/>
    </source>
</evidence>
<protein>
    <recommendedName>
        <fullName evidence="3">L-fuconate dehydratase</fullName>
        <ecNumber evidence="3">4.2.1.68</ecNumber>
    </recommendedName>
</protein>
<dbReference type="Proteomes" id="UP000637628">
    <property type="component" value="Unassembled WGS sequence"/>
</dbReference>
<dbReference type="InterPro" id="IPR013342">
    <property type="entry name" value="Mandelate_racemase_C"/>
</dbReference>
<dbReference type="PANTHER" id="PTHR13794:SF58">
    <property type="entry name" value="MITOCHONDRIAL ENOLASE SUPERFAMILY MEMBER 1"/>
    <property type="match status" value="1"/>
</dbReference>
<name>A0ABQ3ZBB5_9ACTN</name>
<dbReference type="Pfam" id="PF02746">
    <property type="entry name" value="MR_MLE_N"/>
    <property type="match status" value="1"/>
</dbReference>
<dbReference type="SFLD" id="SFLDG00179">
    <property type="entry name" value="mandelate_racemase"/>
    <property type="match status" value="1"/>
</dbReference>
<dbReference type="RefSeq" id="WP_203734970.1">
    <property type="nucleotide sequence ID" value="NZ_BAAATX010000033.1"/>
</dbReference>
<evidence type="ECO:0000256" key="2">
    <source>
        <dbReference type="ARBA" id="ARBA00001946"/>
    </source>
</evidence>
<dbReference type="InterPro" id="IPR029017">
    <property type="entry name" value="Enolase-like_N"/>
</dbReference>
<dbReference type="SFLD" id="SFLDF00111">
    <property type="entry name" value="L-fuconate_dehydratase"/>
    <property type="match status" value="1"/>
</dbReference>
<dbReference type="SUPFAM" id="SSF51604">
    <property type="entry name" value="Enolase C-terminal domain-like"/>
    <property type="match status" value="1"/>
</dbReference>
<proteinExistence type="predicted"/>
<keyword evidence="5" id="KW-0460">Magnesium</keyword>
<dbReference type="EMBL" id="BOML01000072">
    <property type="protein sequence ID" value="GIE07123.1"/>
    <property type="molecule type" value="Genomic_DNA"/>
</dbReference>
<dbReference type="Gene3D" id="3.30.390.10">
    <property type="entry name" value="Enolase-like, N-terminal domain"/>
    <property type="match status" value="1"/>
</dbReference>
<evidence type="ECO:0000256" key="4">
    <source>
        <dbReference type="ARBA" id="ARBA00022723"/>
    </source>
</evidence>
<keyword evidence="6" id="KW-0456">Lyase</keyword>
<dbReference type="EC" id="4.2.1.68" evidence="3"/>
<dbReference type="InterPro" id="IPR029065">
    <property type="entry name" value="Enolase_C-like"/>
</dbReference>
<evidence type="ECO:0000256" key="5">
    <source>
        <dbReference type="ARBA" id="ARBA00022842"/>
    </source>
</evidence>
<evidence type="ECO:0000259" key="7">
    <source>
        <dbReference type="SMART" id="SM00922"/>
    </source>
</evidence>
<gene>
    <name evidence="8" type="ORF">Adu01nite_84730</name>
</gene>
<comment type="catalytic activity">
    <reaction evidence="1">
        <text>L-fuconate = 2-dehydro-3-deoxy-L-fuconate + H2O</text>
        <dbReference type="Rhea" id="RHEA:22772"/>
        <dbReference type="ChEBI" id="CHEBI:15377"/>
        <dbReference type="ChEBI" id="CHEBI:21291"/>
        <dbReference type="ChEBI" id="CHEBI:37448"/>
        <dbReference type="EC" id="4.2.1.68"/>
    </reaction>
</comment>
<dbReference type="InterPro" id="IPR013341">
    <property type="entry name" value="Mandelate_racemase_N_dom"/>
</dbReference>
<dbReference type="PROSITE" id="PS00909">
    <property type="entry name" value="MR_MLE_2"/>
    <property type="match status" value="1"/>
</dbReference>
<evidence type="ECO:0000256" key="6">
    <source>
        <dbReference type="ARBA" id="ARBA00023239"/>
    </source>
</evidence>
<evidence type="ECO:0000256" key="3">
    <source>
        <dbReference type="ARBA" id="ARBA00013142"/>
    </source>
</evidence>
<dbReference type="SFLD" id="SFLDS00001">
    <property type="entry name" value="Enolase"/>
    <property type="match status" value="1"/>
</dbReference>